<evidence type="ECO:0000313" key="6">
    <source>
        <dbReference type="Proteomes" id="UP000318102"/>
    </source>
</evidence>
<dbReference type="PANTHER" id="PTHR42939">
    <property type="entry name" value="ABC TRANSPORTER ATP-BINDING PROTEIN ALBC-RELATED"/>
    <property type="match status" value="1"/>
</dbReference>
<dbReference type="EMBL" id="VNJK01000003">
    <property type="protein sequence ID" value="TVX88293.1"/>
    <property type="molecule type" value="Genomic_DNA"/>
</dbReference>
<dbReference type="RefSeq" id="WP_144993447.1">
    <property type="nucleotide sequence ID" value="NZ_VNJK01000003.1"/>
</dbReference>
<dbReference type="InterPro" id="IPR003593">
    <property type="entry name" value="AAA+_ATPase"/>
</dbReference>
<accession>A0A559ILD0</accession>
<dbReference type="SUPFAM" id="SSF52540">
    <property type="entry name" value="P-loop containing nucleoside triphosphate hydrolases"/>
    <property type="match status" value="1"/>
</dbReference>
<gene>
    <name evidence="5" type="ORF">FPZ44_20595</name>
</gene>
<protein>
    <submittedName>
        <fullName evidence="5">ABC transporter ATP-binding protein</fullName>
    </submittedName>
</protein>
<sequence length="291" mass="32554">MLRIETIEKRIDNRQVLSGVSFEVEPGQIVGLLGRNGTGKTTMLRTIVGIYNPDSGKVTLDGIDVHAKPEVKRDLVFIPDAPTALEGYKLGECGRMFARIYPNFDMDFFQDTLKQFGLAEGQKVRKLSKGMKMLFSTTLGLATRARYILLDEPTNGVDVIAKKQLLALIMEALTPESSIVISTHMLHELDRIADKIVLLRDGKTDEQWTLEQLQQQVRKLQIVFTNGASAQLLDQPCVHVLQQIGPVHTVLMESEELYSLLSDNNKLLIDELPLTLEDWFMWKSGGDGDAA</sequence>
<dbReference type="OrthoDB" id="9804819at2"/>
<dbReference type="GO" id="GO:0005524">
    <property type="term" value="F:ATP binding"/>
    <property type="evidence" value="ECO:0007669"/>
    <property type="project" value="UniProtKB-KW"/>
</dbReference>
<evidence type="ECO:0000256" key="3">
    <source>
        <dbReference type="ARBA" id="ARBA00022840"/>
    </source>
</evidence>
<name>A0A559ILD0_9BACL</name>
<dbReference type="InterPro" id="IPR027417">
    <property type="entry name" value="P-loop_NTPase"/>
</dbReference>
<dbReference type="InterPro" id="IPR051782">
    <property type="entry name" value="ABC_Transporter_VariousFunc"/>
</dbReference>
<organism evidence="5 6">
    <name type="scientific">Paenibacillus agilis</name>
    <dbReference type="NCBI Taxonomy" id="3020863"/>
    <lineage>
        <taxon>Bacteria</taxon>
        <taxon>Bacillati</taxon>
        <taxon>Bacillota</taxon>
        <taxon>Bacilli</taxon>
        <taxon>Bacillales</taxon>
        <taxon>Paenibacillaceae</taxon>
        <taxon>Paenibacillus</taxon>
    </lineage>
</organism>
<evidence type="ECO:0000256" key="2">
    <source>
        <dbReference type="ARBA" id="ARBA00022741"/>
    </source>
</evidence>
<dbReference type="Pfam" id="PF00005">
    <property type="entry name" value="ABC_tran"/>
    <property type="match status" value="1"/>
</dbReference>
<feature type="domain" description="ABC transporter" evidence="4">
    <location>
        <begin position="2"/>
        <end position="226"/>
    </location>
</feature>
<dbReference type="PROSITE" id="PS50893">
    <property type="entry name" value="ABC_TRANSPORTER_2"/>
    <property type="match status" value="1"/>
</dbReference>
<keyword evidence="2" id="KW-0547">Nucleotide-binding</keyword>
<dbReference type="PANTHER" id="PTHR42939:SF1">
    <property type="entry name" value="ABC TRANSPORTER ATP-BINDING PROTEIN ALBC-RELATED"/>
    <property type="match status" value="1"/>
</dbReference>
<reference evidence="5 6" key="1">
    <citation type="submission" date="2019-07" db="EMBL/GenBank/DDBJ databases">
        <authorList>
            <person name="Kim J."/>
        </authorList>
    </citation>
    <scope>NUCLEOTIDE SEQUENCE [LARGE SCALE GENOMIC DNA]</scope>
    <source>
        <strain evidence="5 6">N4</strain>
    </source>
</reference>
<keyword evidence="6" id="KW-1185">Reference proteome</keyword>
<dbReference type="GO" id="GO:0016887">
    <property type="term" value="F:ATP hydrolysis activity"/>
    <property type="evidence" value="ECO:0007669"/>
    <property type="project" value="InterPro"/>
</dbReference>
<dbReference type="AlphaFoldDB" id="A0A559ILD0"/>
<proteinExistence type="predicted"/>
<dbReference type="Proteomes" id="UP000318102">
    <property type="component" value="Unassembled WGS sequence"/>
</dbReference>
<dbReference type="SMART" id="SM00382">
    <property type="entry name" value="AAA"/>
    <property type="match status" value="1"/>
</dbReference>
<evidence type="ECO:0000313" key="5">
    <source>
        <dbReference type="EMBL" id="TVX88293.1"/>
    </source>
</evidence>
<dbReference type="InterPro" id="IPR003439">
    <property type="entry name" value="ABC_transporter-like_ATP-bd"/>
</dbReference>
<dbReference type="CDD" id="cd03230">
    <property type="entry name" value="ABC_DR_subfamily_A"/>
    <property type="match status" value="1"/>
</dbReference>
<dbReference type="Gene3D" id="3.40.50.300">
    <property type="entry name" value="P-loop containing nucleotide triphosphate hydrolases"/>
    <property type="match status" value="1"/>
</dbReference>
<keyword evidence="3 5" id="KW-0067">ATP-binding</keyword>
<evidence type="ECO:0000256" key="1">
    <source>
        <dbReference type="ARBA" id="ARBA00022448"/>
    </source>
</evidence>
<evidence type="ECO:0000259" key="4">
    <source>
        <dbReference type="PROSITE" id="PS50893"/>
    </source>
</evidence>
<comment type="caution">
    <text evidence="5">The sequence shown here is derived from an EMBL/GenBank/DDBJ whole genome shotgun (WGS) entry which is preliminary data.</text>
</comment>
<keyword evidence="1" id="KW-0813">Transport</keyword>